<evidence type="ECO:0000259" key="6">
    <source>
        <dbReference type="SMART" id="SM00642"/>
    </source>
</evidence>
<dbReference type="KEGG" id="bbes:BESB_006260"/>
<feature type="region of interest" description="Disordered" evidence="5">
    <location>
        <begin position="244"/>
        <end position="263"/>
    </location>
</feature>
<dbReference type="RefSeq" id="XP_029222294.1">
    <property type="nucleotide sequence ID" value="XM_029359381.1"/>
</dbReference>
<evidence type="ECO:0000256" key="2">
    <source>
        <dbReference type="ARBA" id="ARBA00009000"/>
    </source>
</evidence>
<keyword evidence="4" id="KW-0808">Transferase</keyword>
<evidence type="ECO:0000313" key="7">
    <source>
        <dbReference type="EMBL" id="PFH38285.1"/>
    </source>
</evidence>
<dbReference type="Gene3D" id="2.60.40.1180">
    <property type="entry name" value="Golgi alpha-mannosidase II"/>
    <property type="match status" value="1"/>
</dbReference>
<dbReference type="InterPro" id="IPR013783">
    <property type="entry name" value="Ig-like_fold"/>
</dbReference>
<evidence type="ECO:0000256" key="1">
    <source>
        <dbReference type="ARBA" id="ARBA00000826"/>
    </source>
</evidence>
<feature type="compositionally biased region" description="Gly residues" evidence="5">
    <location>
        <begin position="34"/>
        <end position="44"/>
    </location>
</feature>
<feature type="region of interest" description="Disordered" evidence="5">
    <location>
        <begin position="1"/>
        <end position="172"/>
    </location>
</feature>
<evidence type="ECO:0000256" key="5">
    <source>
        <dbReference type="SAM" id="MobiDB-lite"/>
    </source>
</evidence>
<evidence type="ECO:0000256" key="3">
    <source>
        <dbReference type="ARBA" id="ARBA00012541"/>
    </source>
</evidence>
<dbReference type="GO" id="GO:0043169">
    <property type="term" value="F:cation binding"/>
    <property type="evidence" value="ECO:0007669"/>
    <property type="project" value="InterPro"/>
</dbReference>
<feature type="compositionally biased region" description="Low complexity" evidence="5">
    <location>
        <begin position="1"/>
        <end position="24"/>
    </location>
</feature>
<dbReference type="InterPro" id="IPR006047">
    <property type="entry name" value="GH13_cat_dom"/>
</dbReference>
<dbReference type="AlphaFoldDB" id="A0A2A9MJY5"/>
<organism evidence="7 8">
    <name type="scientific">Besnoitia besnoiti</name>
    <name type="common">Apicomplexan protozoan</name>
    <dbReference type="NCBI Taxonomy" id="94643"/>
    <lineage>
        <taxon>Eukaryota</taxon>
        <taxon>Sar</taxon>
        <taxon>Alveolata</taxon>
        <taxon>Apicomplexa</taxon>
        <taxon>Conoidasida</taxon>
        <taxon>Coccidia</taxon>
        <taxon>Eucoccidiorida</taxon>
        <taxon>Eimeriorina</taxon>
        <taxon>Sarcocystidae</taxon>
        <taxon>Besnoitia</taxon>
    </lineage>
</organism>
<comment type="caution">
    <text evidence="7">The sequence shown here is derived from an EMBL/GenBank/DDBJ whole genome shotgun (WGS) entry which is preliminary data.</text>
</comment>
<dbReference type="VEuPathDB" id="ToxoDB:BESB_006260"/>
<dbReference type="InterPro" id="IPR013780">
    <property type="entry name" value="Glyco_hydro_b"/>
</dbReference>
<proteinExistence type="inferred from homology"/>
<dbReference type="Gene3D" id="2.60.40.10">
    <property type="entry name" value="Immunoglobulins"/>
    <property type="match status" value="1"/>
</dbReference>
<protein>
    <recommendedName>
        <fullName evidence="3">1,4-alpha-glucan branching enzyme</fullName>
        <ecNumber evidence="3">2.4.1.18</ecNumber>
    </recommendedName>
</protein>
<dbReference type="EMBL" id="NWUJ01000001">
    <property type="protein sequence ID" value="PFH38285.1"/>
    <property type="molecule type" value="Genomic_DNA"/>
</dbReference>
<dbReference type="GO" id="GO:0005975">
    <property type="term" value="P:carbohydrate metabolic process"/>
    <property type="evidence" value="ECO:0007669"/>
    <property type="project" value="InterPro"/>
</dbReference>
<feature type="compositionally biased region" description="Gly residues" evidence="5">
    <location>
        <begin position="391"/>
        <end position="402"/>
    </location>
</feature>
<dbReference type="PANTHER" id="PTHR43651">
    <property type="entry name" value="1,4-ALPHA-GLUCAN-BRANCHING ENZYME"/>
    <property type="match status" value="1"/>
</dbReference>
<comment type="similarity">
    <text evidence="2">Belongs to the glycosyl hydrolase 13 family. GlgB subfamily.</text>
</comment>
<dbReference type="SUPFAM" id="SSF51011">
    <property type="entry name" value="Glycosyl hydrolase domain"/>
    <property type="match status" value="1"/>
</dbReference>
<reference evidence="7 8" key="1">
    <citation type="submission" date="2017-09" db="EMBL/GenBank/DDBJ databases">
        <title>Genome sequencing of Besnoitia besnoiti strain Bb-Ger1.</title>
        <authorList>
            <person name="Schares G."/>
            <person name="Venepally P."/>
            <person name="Lorenzi H.A."/>
        </authorList>
    </citation>
    <scope>NUCLEOTIDE SEQUENCE [LARGE SCALE GENOMIC DNA]</scope>
    <source>
        <strain evidence="7 8">Bb-Ger1</strain>
    </source>
</reference>
<feature type="region of interest" description="Disordered" evidence="5">
    <location>
        <begin position="298"/>
        <end position="338"/>
    </location>
</feature>
<comment type="catalytic activity">
    <reaction evidence="1">
        <text>Transfers a segment of a (1-&gt;4)-alpha-D-glucan chain to a primary hydroxy group in a similar glucan chain.</text>
        <dbReference type="EC" id="2.4.1.18"/>
    </reaction>
</comment>
<feature type="compositionally biased region" description="Basic residues" evidence="5">
    <location>
        <begin position="107"/>
        <end position="120"/>
    </location>
</feature>
<keyword evidence="8" id="KW-1185">Reference proteome</keyword>
<dbReference type="GeneID" id="40305689"/>
<feature type="region of interest" description="Disordered" evidence="5">
    <location>
        <begin position="366"/>
        <end position="423"/>
    </location>
</feature>
<dbReference type="Pfam" id="PF02806">
    <property type="entry name" value="Alpha-amylase_C"/>
    <property type="match status" value="1"/>
</dbReference>
<sequence>MEGASATAAPSSSPAPGGPAAAAPCWSRRRRGRGGASRSGGGGRRQSQQGKASPPPSPASFTGQAPVAEPPLASLPVESAEPQVAALGTPPTALSPDASKSDVSPASKHKIRHRKTHRRGTASGAASRGASTAVSERPSPTASAGGVLEPSSDSGAQTGALSPLASHEAADAAASEPHGCSLKLTCGLPPASGEAPSAMLDAAAEHVSGLDIMGHHLRACAKLHGATDVAPRCCGDSADCFVDGGESEQSPLSPAPLPDSSASAVLASASPDFAEQSGAASSFRAGVSGFFASLLGGKEADGAAGPPPRPRPPANVSSPPKAGERPRQRGDAVELSCAAPGAAAPAFAEQCFLAGDKGGLDAEDVRREDAEARDAVEAERQGEPTRQAADNGGGAGGSGGRGSAPPAGSDTTRTPEDGSVGARDKITQELGEGERDALLEKHRGKLGAIVLKDGDEDLCLFRLWGPHVSQCWVQLDMPIDRGDSAPLRFELRREGADVWGTVLRHVVVGTPYEFVLRSSWNDCFQAEGDELHRRDPYARQTEFYSNVCYVTDASRFPWRALDSFKAPAWSKLVIYELHPGTFSPPAADRSVFETLVDKLDHIKSLNFNAIEFMPVQEFGGEWGYNPRLLLAVHGKYGTADQLRQLVDCCHEKGLAVIFDLVLNHGSSKLNSLWNWDGYGKDNCGGIYFEGGGDTGWGCKFSFFKREVRDMIIAAALCFIEEFGADGLRLDSVHNMPWDLLQELTHAVRSKHPSKILIAEVTPENPQICTGAGFDSCWVHATYYDAIKVTRGQDGSHHIDMLRAMIDVHKGFSKSHQCVNSVLGSHDQAGNKQGGRTDGRAGRYFVDLFGGRNNWHSRAQCRMWYSLQAVSRGLPMMFMGTETHQDAWWNVDEHHQMAWRLVEGDAFAEQMMKLVAEANRLRLAFDCLTDDDAPVRFCHVDYQNRVLGFTRGPLLVVLNCSELQWESREYEVQTEWSGRGFRQVFNSQAAEFGGWEGSWTGACGEELHASSHARLAVNLPKWSVAVYEAQ</sequence>
<feature type="compositionally biased region" description="Polar residues" evidence="5">
    <location>
        <begin position="151"/>
        <end position="160"/>
    </location>
</feature>
<name>A0A2A9MJY5_BESBE</name>
<accession>A0A2A9MJY5</accession>
<feature type="compositionally biased region" description="Basic and acidic residues" evidence="5">
    <location>
        <begin position="366"/>
        <end position="383"/>
    </location>
</feature>
<dbReference type="OrthoDB" id="1740265at2759"/>
<dbReference type="GO" id="GO:0003844">
    <property type="term" value="F:1,4-alpha-glucan branching enzyme activity"/>
    <property type="evidence" value="ECO:0007669"/>
    <property type="project" value="UniProtKB-EC"/>
</dbReference>
<dbReference type="SMART" id="SM00642">
    <property type="entry name" value="Aamy"/>
    <property type="match status" value="1"/>
</dbReference>
<dbReference type="SUPFAM" id="SSF81296">
    <property type="entry name" value="E set domains"/>
    <property type="match status" value="1"/>
</dbReference>
<dbReference type="EC" id="2.4.1.18" evidence="3"/>
<gene>
    <name evidence="7" type="ORF">BESB_006260</name>
</gene>
<dbReference type="InterPro" id="IPR014756">
    <property type="entry name" value="Ig_E-set"/>
</dbReference>
<dbReference type="Proteomes" id="UP000224006">
    <property type="component" value="Chromosome I"/>
</dbReference>
<evidence type="ECO:0000256" key="4">
    <source>
        <dbReference type="ARBA" id="ARBA00022679"/>
    </source>
</evidence>
<feature type="compositionally biased region" description="Low complexity" evidence="5">
    <location>
        <begin position="121"/>
        <end position="133"/>
    </location>
</feature>
<dbReference type="CDD" id="cd11325">
    <property type="entry name" value="AmyAc_GTHase"/>
    <property type="match status" value="1"/>
</dbReference>
<dbReference type="Gene3D" id="3.20.20.80">
    <property type="entry name" value="Glycosidases"/>
    <property type="match status" value="1"/>
</dbReference>
<dbReference type="InterPro" id="IPR006048">
    <property type="entry name" value="A-amylase/branching_C"/>
</dbReference>
<dbReference type="Pfam" id="PF00128">
    <property type="entry name" value="Alpha-amylase"/>
    <property type="match status" value="1"/>
</dbReference>
<dbReference type="STRING" id="94643.A0A2A9MJY5"/>
<evidence type="ECO:0000313" key="8">
    <source>
        <dbReference type="Proteomes" id="UP000224006"/>
    </source>
</evidence>
<dbReference type="SUPFAM" id="SSF51445">
    <property type="entry name" value="(Trans)glycosidases"/>
    <property type="match status" value="1"/>
</dbReference>
<feature type="domain" description="Glycosyl hydrolase family 13 catalytic" evidence="6">
    <location>
        <begin position="561"/>
        <end position="921"/>
    </location>
</feature>
<feature type="compositionally biased region" description="Basic and acidic residues" evidence="5">
    <location>
        <begin position="322"/>
        <end position="332"/>
    </location>
</feature>
<dbReference type="PANTHER" id="PTHR43651:SF11">
    <property type="entry name" value="MALTO-OLIGOSYLTREHALOSE TREHALOHYDROLASE"/>
    <property type="match status" value="1"/>
</dbReference>
<dbReference type="InterPro" id="IPR017853">
    <property type="entry name" value="GH"/>
</dbReference>